<dbReference type="AlphaFoldDB" id="A0A316HYY6"/>
<sequence length="45" mass="4678">MATTFWAWLVSALVIVLLAVAVPARSARRTSCGTRAAGTACPACR</sequence>
<organism evidence="1 2">
    <name type="scientific">Lentzea atacamensis</name>
    <dbReference type="NCBI Taxonomy" id="531938"/>
    <lineage>
        <taxon>Bacteria</taxon>
        <taxon>Bacillati</taxon>
        <taxon>Actinomycetota</taxon>
        <taxon>Actinomycetes</taxon>
        <taxon>Pseudonocardiales</taxon>
        <taxon>Pseudonocardiaceae</taxon>
        <taxon>Lentzea</taxon>
    </lineage>
</organism>
<protein>
    <submittedName>
        <fullName evidence="1">Uncharacterized protein</fullName>
    </submittedName>
</protein>
<comment type="caution">
    <text evidence="1">The sequence shown here is derived from an EMBL/GenBank/DDBJ whole genome shotgun (WGS) entry which is preliminary data.</text>
</comment>
<dbReference type="Proteomes" id="UP000246005">
    <property type="component" value="Unassembled WGS sequence"/>
</dbReference>
<accession>A0A316HYY6</accession>
<name>A0A316HYY6_9PSEU</name>
<reference evidence="1 2" key="1">
    <citation type="submission" date="2018-05" db="EMBL/GenBank/DDBJ databases">
        <title>Genomic Encyclopedia of Type Strains, Phase IV (KMG-IV): sequencing the most valuable type-strain genomes for metagenomic binning, comparative biology and taxonomic classification.</title>
        <authorList>
            <person name="Goeker M."/>
        </authorList>
    </citation>
    <scope>NUCLEOTIDE SEQUENCE [LARGE SCALE GENOMIC DNA]</scope>
    <source>
        <strain evidence="1 2">DSM 45480</strain>
    </source>
</reference>
<evidence type="ECO:0000313" key="1">
    <source>
        <dbReference type="EMBL" id="PWK85381.1"/>
    </source>
</evidence>
<dbReference type="EMBL" id="QGHB01000006">
    <property type="protein sequence ID" value="PWK85381.1"/>
    <property type="molecule type" value="Genomic_DNA"/>
</dbReference>
<evidence type="ECO:0000313" key="2">
    <source>
        <dbReference type="Proteomes" id="UP000246005"/>
    </source>
</evidence>
<proteinExistence type="predicted"/>
<gene>
    <name evidence="1" type="ORF">C8D88_1069</name>
</gene>